<dbReference type="RefSeq" id="WP_127790065.1">
    <property type="nucleotide sequence ID" value="NZ_SACL01000013.1"/>
</dbReference>
<evidence type="ECO:0000313" key="2">
    <source>
        <dbReference type="EMBL" id="RVT90623.1"/>
    </source>
</evidence>
<proteinExistence type="predicted"/>
<keyword evidence="3" id="KW-1185">Reference proteome</keyword>
<sequence>MIRALPLLLLLAACASPNFAASGGSGDVGSTNRDRAAYQASCRDQANRVLERQDRGQLMREDERTLRGGTDAGNFGIRSNLDQLGRQYRRDQLMTECMRQGAPTVPDRAARQ</sequence>
<gene>
    <name evidence="2" type="ORF">EOD42_23625</name>
</gene>
<accession>A0A437LZ78</accession>
<dbReference type="OrthoDB" id="7282198at2"/>
<organism evidence="2 3">
    <name type="scientific">Rhodovarius crocodyli</name>
    <dbReference type="NCBI Taxonomy" id="1979269"/>
    <lineage>
        <taxon>Bacteria</taxon>
        <taxon>Pseudomonadati</taxon>
        <taxon>Pseudomonadota</taxon>
        <taxon>Alphaproteobacteria</taxon>
        <taxon>Acetobacterales</taxon>
        <taxon>Roseomonadaceae</taxon>
        <taxon>Rhodovarius</taxon>
    </lineage>
</organism>
<dbReference type="AlphaFoldDB" id="A0A437LZ78"/>
<feature type="chain" id="PRO_5019190340" description="Lipoprotein" evidence="1">
    <location>
        <begin position="21"/>
        <end position="112"/>
    </location>
</feature>
<dbReference type="EMBL" id="SACL01000013">
    <property type="protein sequence ID" value="RVT90623.1"/>
    <property type="molecule type" value="Genomic_DNA"/>
</dbReference>
<keyword evidence="1" id="KW-0732">Signal</keyword>
<evidence type="ECO:0008006" key="4">
    <source>
        <dbReference type="Google" id="ProtNLM"/>
    </source>
</evidence>
<feature type="signal peptide" evidence="1">
    <location>
        <begin position="1"/>
        <end position="20"/>
    </location>
</feature>
<dbReference type="Proteomes" id="UP000282957">
    <property type="component" value="Unassembled WGS sequence"/>
</dbReference>
<reference evidence="2 3" key="1">
    <citation type="submission" date="2019-01" db="EMBL/GenBank/DDBJ databases">
        <authorList>
            <person name="Chen W.-M."/>
        </authorList>
    </citation>
    <scope>NUCLEOTIDE SEQUENCE [LARGE SCALE GENOMIC DNA]</scope>
    <source>
        <strain evidence="2 3">CCP-6</strain>
    </source>
</reference>
<evidence type="ECO:0000256" key="1">
    <source>
        <dbReference type="SAM" id="SignalP"/>
    </source>
</evidence>
<protein>
    <recommendedName>
        <fullName evidence="4">Lipoprotein</fullName>
    </recommendedName>
</protein>
<evidence type="ECO:0000313" key="3">
    <source>
        <dbReference type="Proteomes" id="UP000282957"/>
    </source>
</evidence>
<comment type="caution">
    <text evidence="2">The sequence shown here is derived from an EMBL/GenBank/DDBJ whole genome shotgun (WGS) entry which is preliminary data.</text>
</comment>
<name>A0A437LZ78_9PROT</name>